<evidence type="ECO:0000256" key="4">
    <source>
        <dbReference type="PROSITE-ProRule" id="PRU00134"/>
    </source>
</evidence>
<name>A0ABN7ABA9_9HEMI</name>
<dbReference type="Pfam" id="PF01753">
    <property type="entry name" value="zf-MYND"/>
    <property type="match status" value="2"/>
</dbReference>
<dbReference type="PANTHER" id="PTHR28069">
    <property type="entry name" value="GH20023P"/>
    <property type="match status" value="1"/>
</dbReference>
<proteinExistence type="predicted"/>
<keyword evidence="3" id="KW-0862">Zinc</keyword>
<dbReference type="Proteomes" id="UP001307889">
    <property type="component" value="Chromosome 1"/>
</dbReference>
<protein>
    <recommendedName>
        <fullName evidence="5">MYND-type domain-containing protein</fullName>
    </recommendedName>
</protein>
<dbReference type="InterPro" id="IPR046824">
    <property type="entry name" value="Mss51-like_C"/>
</dbReference>
<dbReference type="PROSITE" id="PS50865">
    <property type="entry name" value="ZF_MYND_2"/>
    <property type="match status" value="1"/>
</dbReference>
<dbReference type="InterPro" id="IPR002893">
    <property type="entry name" value="Znf_MYND"/>
</dbReference>
<sequence>MIFGATHDHDHGTLQFNNVRSWLLNRFAKMEKDFYHHVCHACRSVPEPVAGVYQKFKSCSGCKLISYCSVSHQRADWPSHKSVCRHIKRMTESYLCPTLFDLTHSPQSLYQAQNETILLLEQSLNRPLRLDERSSIFFPDICGLCLRPNGKAYIFCSRCQVQFYCSDEHKNIHSAIHEKDCQSLKLGFQVFKDRNLETMPGRADIKKSVNSGMKFPASLDDYLSTCLDVDSLSLADRIGLTDVLSYVMTLVYAVRESNVLTVDKSSLCVHIIGANVVESNVLVILEHFFLWLDTVRVLDLVFVGPDCPQPDSDLIEYAMLKFRNRLSVKFHERVLYHDMMKALPQTARKPDLIVAFNCGFHEYEGLETDTWLPTIEYILTNLSTILVCTAYTPLEAENDSKPFVKRNPQVRTIKFCERNPFRSLMPYRNPERTESSVFFFNQMLSIFSIEQDIPQ</sequence>
<dbReference type="PROSITE" id="PS01360">
    <property type="entry name" value="ZF_MYND_1"/>
    <property type="match status" value="1"/>
</dbReference>
<gene>
    <name evidence="6" type="ORF">NTJ_02111</name>
</gene>
<dbReference type="SUPFAM" id="SSF144232">
    <property type="entry name" value="HIT/MYND zinc finger-like"/>
    <property type="match status" value="2"/>
</dbReference>
<keyword evidence="1" id="KW-0479">Metal-binding</keyword>
<dbReference type="EMBL" id="AP028909">
    <property type="protein sequence ID" value="BES89303.1"/>
    <property type="molecule type" value="Genomic_DNA"/>
</dbReference>
<evidence type="ECO:0000313" key="7">
    <source>
        <dbReference type="Proteomes" id="UP001307889"/>
    </source>
</evidence>
<evidence type="ECO:0000256" key="1">
    <source>
        <dbReference type="ARBA" id="ARBA00022723"/>
    </source>
</evidence>
<dbReference type="Gene3D" id="6.10.140.2220">
    <property type="match status" value="2"/>
</dbReference>
<dbReference type="Pfam" id="PF20179">
    <property type="entry name" value="MSS51_C"/>
    <property type="match status" value="1"/>
</dbReference>
<evidence type="ECO:0000256" key="2">
    <source>
        <dbReference type="ARBA" id="ARBA00022771"/>
    </source>
</evidence>
<accession>A0ABN7ABA9</accession>
<keyword evidence="2 4" id="KW-0863">Zinc-finger</keyword>
<evidence type="ECO:0000259" key="5">
    <source>
        <dbReference type="PROSITE" id="PS50865"/>
    </source>
</evidence>
<organism evidence="6 7">
    <name type="scientific">Nesidiocoris tenuis</name>
    <dbReference type="NCBI Taxonomy" id="355587"/>
    <lineage>
        <taxon>Eukaryota</taxon>
        <taxon>Metazoa</taxon>
        <taxon>Ecdysozoa</taxon>
        <taxon>Arthropoda</taxon>
        <taxon>Hexapoda</taxon>
        <taxon>Insecta</taxon>
        <taxon>Pterygota</taxon>
        <taxon>Neoptera</taxon>
        <taxon>Paraneoptera</taxon>
        <taxon>Hemiptera</taxon>
        <taxon>Heteroptera</taxon>
        <taxon>Panheteroptera</taxon>
        <taxon>Cimicomorpha</taxon>
        <taxon>Miridae</taxon>
        <taxon>Dicyphina</taxon>
        <taxon>Nesidiocoris</taxon>
    </lineage>
</organism>
<keyword evidence="7" id="KW-1185">Reference proteome</keyword>
<evidence type="ECO:0000313" key="6">
    <source>
        <dbReference type="EMBL" id="BES89303.1"/>
    </source>
</evidence>
<evidence type="ECO:0000256" key="3">
    <source>
        <dbReference type="ARBA" id="ARBA00022833"/>
    </source>
</evidence>
<reference evidence="6 7" key="1">
    <citation type="submission" date="2023-09" db="EMBL/GenBank/DDBJ databases">
        <title>Nesidiocoris tenuis whole genome shotgun sequence.</title>
        <authorList>
            <person name="Shibata T."/>
            <person name="Shimoda M."/>
            <person name="Kobayashi T."/>
            <person name="Uehara T."/>
        </authorList>
    </citation>
    <scope>NUCLEOTIDE SEQUENCE [LARGE SCALE GENOMIC DNA]</scope>
    <source>
        <strain evidence="6 7">Japan</strain>
    </source>
</reference>
<feature type="domain" description="MYND-type" evidence="5">
    <location>
        <begin position="39"/>
        <end position="84"/>
    </location>
</feature>
<dbReference type="PANTHER" id="PTHR28069:SF2">
    <property type="entry name" value="GH20023P"/>
    <property type="match status" value="1"/>
</dbReference>